<dbReference type="EMBL" id="LJBN01000117">
    <property type="protein sequence ID" value="OOQ88752.1"/>
    <property type="molecule type" value="Genomic_DNA"/>
</dbReference>
<protein>
    <submittedName>
        <fullName evidence="2">Uncharacterized protein</fullName>
    </submittedName>
</protein>
<name>A0A1S9RTB0_PENBI</name>
<evidence type="ECO:0000256" key="1">
    <source>
        <dbReference type="SAM" id="MobiDB-lite"/>
    </source>
</evidence>
<comment type="caution">
    <text evidence="2">The sequence shown here is derived from an EMBL/GenBank/DDBJ whole genome shotgun (WGS) entry which is preliminary data.</text>
</comment>
<evidence type="ECO:0000313" key="2">
    <source>
        <dbReference type="EMBL" id="OOQ88752.1"/>
    </source>
</evidence>
<organism evidence="2 3">
    <name type="scientific">Penicillium brasilianum</name>
    <dbReference type="NCBI Taxonomy" id="104259"/>
    <lineage>
        <taxon>Eukaryota</taxon>
        <taxon>Fungi</taxon>
        <taxon>Dikarya</taxon>
        <taxon>Ascomycota</taxon>
        <taxon>Pezizomycotina</taxon>
        <taxon>Eurotiomycetes</taxon>
        <taxon>Eurotiomycetidae</taxon>
        <taxon>Eurotiales</taxon>
        <taxon>Aspergillaceae</taxon>
        <taxon>Penicillium</taxon>
    </lineage>
</organism>
<gene>
    <name evidence="2" type="ORF">PEBR_11284</name>
</gene>
<feature type="region of interest" description="Disordered" evidence="1">
    <location>
        <begin position="247"/>
        <end position="299"/>
    </location>
</feature>
<proteinExistence type="predicted"/>
<dbReference type="AlphaFoldDB" id="A0A1S9RTB0"/>
<sequence length="299" mass="32719">MSVPSFHYLEPLNQLPGSEINALLGRFVLDRWNPGVQGFEPEDPSRVITEEYISEDIHFENAEMRIASISHNSAQASLSRAVMLGNSHNGEGDVVLRSAKVTKRAIKDARVAFAALLNDLEVSEGVKKMMRGSRKHTVWMITGILYATDAHIGTVTSTSNLSGMKTTIPIPSLESTGLSLATLGVGGGTLSSSRRNVSHLNLEADIVGSRIFAVQYWRCELRPMDRLFDRWRNQMVLQGKGVQRVSTGHRGLGNYGDDDGSSDDDDSDAHTLVISGEEILDLSNDPESNKERPAVTRTA</sequence>
<dbReference type="Proteomes" id="UP000190744">
    <property type="component" value="Unassembled WGS sequence"/>
</dbReference>
<feature type="compositionally biased region" description="Basic and acidic residues" evidence="1">
    <location>
        <begin position="287"/>
        <end position="299"/>
    </location>
</feature>
<feature type="compositionally biased region" description="Acidic residues" evidence="1">
    <location>
        <begin position="256"/>
        <end position="267"/>
    </location>
</feature>
<evidence type="ECO:0000313" key="3">
    <source>
        <dbReference type="Proteomes" id="UP000190744"/>
    </source>
</evidence>
<accession>A0A1S9RTB0</accession>
<reference evidence="3" key="1">
    <citation type="submission" date="2015-09" db="EMBL/GenBank/DDBJ databases">
        <authorList>
            <person name="Fill T.P."/>
            <person name="Baretta J.F."/>
            <person name="de Almeida L.G."/>
            <person name="Rocha M."/>
            <person name="de Souza D.H."/>
            <person name="Malavazi I."/>
            <person name="Cerdeira L.T."/>
            <person name="Hong H."/>
            <person name="Samborskyy M."/>
            <person name="de Vasconcelos A.T."/>
            <person name="Leadlay P."/>
            <person name="Rodrigues-Filho E."/>
        </authorList>
    </citation>
    <scope>NUCLEOTIDE SEQUENCE [LARGE SCALE GENOMIC DNA]</scope>
    <source>
        <strain evidence="3">LaBioMMi 136</strain>
    </source>
</reference>